<reference evidence="3" key="1">
    <citation type="submission" date="2022-11" db="UniProtKB">
        <authorList>
            <consortium name="WormBaseParasite"/>
        </authorList>
    </citation>
    <scope>IDENTIFICATION</scope>
</reference>
<organism evidence="2 3">
    <name type="scientific">Romanomermis culicivorax</name>
    <name type="common">Nematode worm</name>
    <dbReference type="NCBI Taxonomy" id="13658"/>
    <lineage>
        <taxon>Eukaryota</taxon>
        <taxon>Metazoa</taxon>
        <taxon>Ecdysozoa</taxon>
        <taxon>Nematoda</taxon>
        <taxon>Enoplea</taxon>
        <taxon>Dorylaimia</taxon>
        <taxon>Mermithida</taxon>
        <taxon>Mermithoidea</taxon>
        <taxon>Mermithidae</taxon>
        <taxon>Romanomermis</taxon>
    </lineage>
</organism>
<name>A0A915KHB1_ROMCU</name>
<keyword evidence="2" id="KW-1185">Reference proteome</keyword>
<evidence type="ECO:0000256" key="1">
    <source>
        <dbReference type="SAM" id="MobiDB-lite"/>
    </source>
</evidence>
<evidence type="ECO:0000313" key="3">
    <source>
        <dbReference type="WBParaSite" id="nRc.2.0.1.t37324-RA"/>
    </source>
</evidence>
<proteinExistence type="predicted"/>
<sequence>MISMRNSNCRPQNKQTFTNCLLQSRGNRGQPKRQQSQRSDYCSVRYNCYQQTRYTQACYDRSAAVRSELCRCTRQAQVSAYKSLYVSCLRSAGYPVANEQQDYNLVALNAMSNTGGDKKFCSNATDPCGGFQGRQTVRRGNGGGNRGSNQGWNTGGNSQGWNSGSSGTR</sequence>
<dbReference type="AlphaFoldDB" id="A0A915KHB1"/>
<evidence type="ECO:0000313" key="2">
    <source>
        <dbReference type="Proteomes" id="UP000887565"/>
    </source>
</evidence>
<feature type="region of interest" description="Disordered" evidence="1">
    <location>
        <begin position="132"/>
        <end position="169"/>
    </location>
</feature>
<feature type="compositionally biased region" description="Low complexity" evidence="1">
    <location>
        <begin position="159"/>
        <end position="169"/>
    </location>
</feature>
<dbReference type="Proteomes" id="UP000887565">
    <property type="component" value="Unplaced"/>
</dbReference>
<protein>
    <submittedName>
        <fullName evidence="3">Uncharacterized protein</fullName>
    </submittedName>
</protein>
<accession>A0A915KHB1</accession>
<dbReference type="WBParaSite" id="nRc.2.0.1.t37324-RA">
    <property type="protein sequence ID" value="nRc.2.0.1.t37324-RA"/>
    <property type="gene ID" value="nRc.2.0.1.g37324"/>
</dbReference>